<proteinExistence type="predicted"/>
<comment type="caution">
    <text evidence="1">The sequence shown here is derived from an EMBL/GenBank/DDBJ whole genome shotgun (WGS) entry which is preliminary data.</text>
</comment>
<evidence type="ECO:0000313" key="2">
    <source>
        <dbReference type="Proteomes" id="UP001283361"/>
    </source>
</evidence>
<organism evidence="1 2">
    <name type="scientific">Elysia crispata</name>
    <name type="common">lettuce slug</name>
    <dbReference type="NCBI Taxonomy" id="231223"/>
    <lineage>
        <taxon>Eukaryota</taxon>
        <taxon>Metazoa</taxon>
        <taxon>Spiralia</taxon>
        <taxon>Lophotrochozoa</taxon>
        <taxon>Mollusca</taxon>
        <taxon>Gastropoda</taxon>
        <taxon>Heterobranchia</taxon>
        <taxon>Euthyneura</taxon>
        <taxon>Panpulmonata</taxon>
        <taxon>Sacoglossa</taxon>
        <taxon>Placobranchoidea</taxon>
        <taxon>Plakobranchidae</taxon>
        <taxon>Elysia</taxon>
    </lineage>
</organism>
<gene>
    <name evidence="1" type="ORF">RRG08_020642</name>
</gene>
<evidence type="ECO:0000313" key="1">
    <source>
        <dbReference type="EMBL" id="KAK3747975.1"/>
    </source>
</evidence>
<name>A0AAE0YJA8_9GAST</name>
<dbReference type="EMBL" id="JAWDGP010006060">
    <property type="protein sequence ID" value="KAK3747975.1"/>
    <property type="molecule type" value="Genomic_DNA"/>
</dbReference>
<dbReference type="AlphaFoldDB" id="A0AAE0YJA8"/>
<dbReference type="Proteomes" id="UP001283361">
    <property type="component" value="Unassembled WGS sequence"/>
</dbReference>
<protein>
    <submittedName>
        <fullName evidence="1">Uncharacterized protein</fullName>
    </submittedName>
</protein>
<keyword evidence="2" id="KW-1185">Reference proteome</keyword>
<accession>A0AAE0YJA8</accession>
<reference evidence="1" key="1">
    <citation type="journal article" date="2023" name="G3 (Bethesda)">
        <title>A reference genome for the long-term kleptoplast-retaining sea slug Elysia crispata morphotype clarki.</title>
        <authorList>
            <person name="Eastman K.E."/>
            <person name="Pendleton A.L."/>
            <person name="Shaikh M.A."/>
            <person name="Suttiyut T."/>
            <person name="Ogas R."/>
            <person name="Tomko P."/>
            <person name="Gavelis G."/>
            <person name="Widhalm J.R."/>
            <person name="Wisecaver J.H."/>
        </authorList>
    </citation>
    <scope>NUCLEOTIDE SEQUENCE</scope>
    <source>
        <strain evidence="1">ECLA1</strain>
    </source>
</reference>
<sequence>MDGAPKSHASDMRVKPLKTIPVVPRRSSLPLQPLALHQTKSHSFLSQADVWTLIFRGRKGIQESVYDTWLDSGRRDDYPLADDFPRACLHMTNSGSCDRHFRSRIVKNMISMAKVKATRYVDLDQLD</sequence>